<feature type="region of interest" description="Disordered" evidence="1">
    <location>
        <begin position="153"/>
        <end position="175"/>
    </location>
</feature>
<dbReference type="EMBL" id="CP070608">
    <property type="protein sequence ID" value="QSE95981.1"/>
    <property type="molecule type" value="Genomic_DNA"/>
</dbReference>
<dbReference type="Pfam" id="PF12412">
    <property type="entry name" value="DUF3667"/>
    <property type="match status" value="1"/>
</dbReference>
<feature type="transmembrane region" description="Helical" evidence="2">
    <location>
        <begin position="316"/>
        <end position="335"/>
    </location>
</feature>
<reference evidence="3" key="1">
    <citation type="submission" date="2021-02" db="EMBL/GenBank/DDBJ databases">
        <title>Fulvivirga sp. S481 isolated from sea water.</title>
        <authorList>
            <person name="Bae S.S."/>
            <person name="Baek K."/>
        </authorList>
    </citation>
    <scope>NUCLEOTIDE SEQUENCE</scope>
    <source>
        <strain evidence="3">S481</strain>
    </source>
</reference>
<dbReference type="Proteomes" id="UP000662783">
    <property type="component" value="Chromosome"/>
</dbReference>
<keyword evidence="2" id="KW-0812">Transmembrane</keyword>
<name>A0A974ZZP9_9BACT</name>
<dbReference type="InterPro" id="IPR022134">
    <property type="entry name" value="DUF3667"/>
</dbReference>
<proteinExistence type="predicted"/>
<sequence length="376" mass="43818">MKIRRKTNNCLNCGASLDSIYNYCPKCGQENNDSNVSFRTLLGDFFNTYLAIDSRFAKSIKPFLIKPGWLTNKYIEGKRVSYAHPVRLYLIISIFYFFIVSQVGQNIIMDEDKAVIETNTKKEISSSDSLELAKLGLTPDSLERLRNTENYKKNTGSADTIKNQKEDATSKGKKKSSGKSLIKIESGNDEFILDRMDFDLIDKYKYNKDVSNNQLFDSLKLQELTFWEELIARQSIRVVRSDQEVVAGFILKNLPLMMLILIPLFALILKILYIRQKGQLYIKHIIHALHLHTFAYFFYGLSLILIFMIIENEDYRVLPFALSFIVVTLYALISFKRVYMQKWPKTIFKFWMTGVIYFVFIIFFFVAEMVISLLIY</sequence>
<accession>A0A974ZZP9</accession>
<feature type="transmembrane region" description="Helical" evidence="2">
    <location>
        <begin position="88"/>
        <end position="108"/>
    </location>
</feature>
<dbReference type="KEGG" id="fuv:JR347_10155"/>
<keyword evidence="2" id="KW-1133">Transmembrane helix</keyword>
<evidence type="ECO:0000256" key="1">
    <source>
        <dbReference type="SAM" id="MobiDB-lite"/>
    </source>
</evidence>
<organism evidence="3 4">
    <name type="scientific">Fulvivirga lutea</name>
    <dbReference type="NCBI Taxonomy" id="2810512"/>
    <lineage>
        <taxon>Bacteria</taxon>
        <taxon>Pseudomonadati</taxon>
        <taxon>Bacteroidota</taxon>
        <taxon>Cytophagia</taxon>
        <taxon>Cytophagales</taxon>
        <taxon>Fulvivirgaceae</taxon>
        <taxon>Fulvivirga</taxon>
    </lineage>
</organism>
<protein>
    <submittedName>
        <fullName evidence="3">DUF3667 domain-containing protein</fullName>
    </submittedName>
</protein>
<keyword evidence="2" id="KW-0472">Membrane</keyword>
<evidence type="ECO:0000256" key="2">
    <source>
        <dbReference type="SAM" id="Phobius"/>
    </source>
</evidence>
<evidence type="ECO:0000313" key="3">
    <source>
        <dbReference type="EMBL" id="QSE95981.1"/>
    </source>
</evidence>
<feature type="transmembrane region" description="Helical" evidence="2">
    <location>
        <begin position="254"/>
        <end position="273"/>
    </location>
</feature>
<feature type="transmembrane region" description="Helical" evidence="2">
    <location>
        <begin position="285"/>
        <end position="310"/>
    </location>
</feature>
<keyword evidence="4" id="KW-1185">Reference proteome</keyword>
<dbReference type="RefSeq" id="WP_205720494.1">
    <property type="nucleotide sequence ID" value="NZ_CP070608.1"/>
</dbReference>
<evidence type="ECO:0000313" key="4">
    <source>
        <dbReference type="Proteomes" id="UP000662783"/>
    </source>
</evidence>
<dbReference type="AlphaFoldDB" id="A0A974ZZP9"/>
<gene>
    <name evidence="3" type="ORF">JR347_10155</name>
</gene>
<feature type="transmembrane region" description="Helical" evidence="2">
    <location>
        <begin position="355"/>
        <end position="375"/>
    </location>
</feature>